<name>A0A8S1KSG6_9CILI</name>
<dbReference type="Proteomes" id="UP000692954">
    <property type="component" value="Unassembled WGS sequence"/>
</dbReference>
<protein>
    <recommendedName>
        <fullName evidence="4">Cystatin domain-containing protein</fullName>
    </recommendedName>
</protein>
<evidence type="ECO:0000256" key="1">
    <source>
        <dbReference type="SAM" id="SignalP"/>
    </source>
</evidence>
<evidence type="ECO:0000313" key="3">
    <source>
        <dbReference type="Proteomes" id="UP000692954"/>
    </source>
</evidence>
<dbReference type="AlphaFoldDB" id="A0A8S1KSG6"/>
<proteinExistence type="predicted"/>
<dbReference type="PANTHER" id="PTHR12319">
    <property type="entry name" value="CYSTATIN-RELATED"/>
    <property type="match status" value="1"/>
</dbReference>
<dbReference type="OrthoDB" id="6357437at2759"/>
<dbReference type="InterPro" id="IPR053128">
    <property type="entry name" value="Cystatin-like"/>
</dbReference>
<reference evidence="2" key="1">
    <citation type="submission" date="2021-01" db="EMBL/GenBank/DDBJ databases">
        <authorList>
            <consortium name="Genoscope - CEA"/>
            <person name="William W."/>
        </authorList>
    </citation>
    <scope>NUCLEOTIDE SEQUENCE</scope>
</reference>
<evidence type="ECO:0008006" key="4">
    <source>
        <dbReference type="Google" id="ProtNLM"/>
    </source>
</evidence>
<keyword evidence="3" id="KW-1185">Reference proteome</keyword>
<accession>A0A8S1KSG6</accession>
<organism evidence="2 3">
    <name type="scientific">Paramecium sonneborni</name>
    <dbReference type="NCBI Taxonomy" id="65129"/>
    <lineage>
        <taxon>Eukaryota</taxon>
        <taxon>Sar</taxon>
        <taxon>Alveolata</taxon>
        <taxon>Ciliophora</taxon>
        <taxon>Intramacronucleata</taxon>
        <taxon>Oligohymenophorea</taxon>
        <taxon>Peniculida</taxon>
        <taxon>Parameciidae</taxon>
        <taxon>Paramecium</taxon>
    </lineage>
</organism>
<gene>
    <name evidence="2" type="ORF">PSON_ATCC_30995.1.T0120223</name>
</gene>
<dbReference type="EMBL" id="CAJJDN010000012">
    <property type="protein sequence ID" value="CAD8058480.1"/>
    <property type="molecule type" value="Genomic_DNA"/>
</dbReference>
<keyword evidence="1" id="KW-0732">Signal</keyword>
<evidence type="ECO:0000313" key="2">
    <source>
        <dbReference type="EMBL" id="CAD8058480.1"/>
    </source>
</evidence>
<comment type="caution">
    <text evidence="2">The sequence shown here is derived from an EMBL/GenBank/DDBJ whole genome shotgun (WGS) entry which is preliminary data.</text>
</comment>
<sequence>MLKVIILTIAISSVLSTGSYEAIDVDEYFNQQKNDEIYAAARLKLDQTISQDFQFLKVESIERQIVAGFNYKFFISYKNEQSIHLYVIRIYQDLQNNLQIYEPELINQKEYL</sequence>
<feature type="signal peptide" evidence="1">
    <location>
        <begin position="1"/>
        <end position="16"/>
    </location>
</feature>
<dbReference type="PANTHER" id="PTHR12319:SF2">
    <property type="entry name" value="CYSTATIN-LIKE PROTEIN-RELATED"/>
    <property type="match status" value="1"/>
</dbReference>
<feature type="chain" id="PRO_5035932817" description="Cystatin domain-containing protein" evidence="1">
    <location>
        <begin position="17"/>
        <end position="112"/>
    </location>
</feature>